<dbReference type="AlphaFoldDB" id="A0A345P5D3"/>
<keyword evidence="2" id="KW-1185">Reference proteome</keyword>
<reference evidence="1 2" key="1">
    <citation type="submission" date="2018-07" db="EMBL/GenBank/DDBJ databases">
        <title>Genome sequencing of Moraxellaceae gen. HYN0046.</title>
        <authorList>
            <person name="Kim M."/>
            <person name="Yi H."/>
        </authorList>
    </citation>
    <scope>NUCLEOTIDE SEQUENCE [LARGE SCALE GENOMIC DNA]</scope>
    <source>
        <strain evidence="1 2">HYN0046</strain>
    </source>
</reference>
<dbReference type="RefSeq" id="WP_114898602.1">
    <property type="nucleotide sequence ID" value="NZ_CP031222.1"/>
</dbReference>
<dbReference type="KEGG" id="mbah:HYN46_06410"/>
<gene>
    <name evidence="1" type="ORF">HYN46_06410</name>
</gene>
<dbReference type="EMBL" id="CP031222">
    <property type="protein sequence ID" value="AXI02492.1"/>
    <property type="molecule type" value="Genomic_DNA"/>
</dbReference>
<evidence type="ECO:0000313" key="2">
    <source>
        <dbReference type="Proteomes" id="UP000253940"/>
    </source>
</evidence>
<proteinExistence type="predicted"/>
<accession>A0A345P5D3</accession>
<protein>
    <submittedName>
        <fullName evidence="1">Uncharacterized protein</fullName>
    </submittedName>
</protein>
<dbReference type="OrthoDB" id="9805159at2"/>
<sequence>MATCCDIDGHEEPLNLISLSELFWPQFVYHDGRVYLDHAPEADHYLELLLACEYDKTTVQALCNHRHVLEYFAMFDAKATPTRDELVSFGQRLQAMWQAKLAKDFPDLEIVVAFDVQDDDPDEDLQIVVYEEESVS</sequence>
<evidence type="ECO:0000313" key="1">
    <source>
        <dbReference type="EMBL" id="AXI02492.1"/>
    </source>
</evidence>
<organism evidence="1 2">
    <name type="scientific">Aquirhabdus parva</name>
    <dbReference type="NCBI Taxonomy" id="2283318"/>
    <lineage>
        <taxon>Bacteria</taxon>
        <taxon>Pseudomonadati</taxon>
        <taxon>Pseudomonadota</taxon>
        <taxon>Gammaproteobacteria</taxon>
        <taxon>Moraxellales</taxon>
        <taxon>Moraxellaceae</taxon>
        <taxon>Aquirhabdus</taxon>
    </lineage>
</organism>
<dbReference type="Proteomes" id="UP000253940">
    <property type="component" value="Chromosome"/>
</dbReference>
<name>A0A345P5D3_9GAMM</name>